<evidence type="ECO:0000259" key="1">
    <source>
        <dbReference type="PROSITE" id="PS50943"/>
    </source>
</evidence>
<protein>
    <submittedName>
        <fullName evidence="2">Transcriptional regulator</fullName>
    </submittedName>
</protein>
<dbReference type="RefSeq" id="WP_000869766.1">
    <property type="nucleotide sequence ID" value="NZ_JWJY01000193.1"/>
</dbReference>
<dbReference type="GeneID" id="67470554"/>
<dbReference type="InterPro" id="IPR010982">
    <property type="entry name" value="Lambda_DNA-bd_dom_sf"/>
</dbReference>
<dbReference type="EMBL" id="NFCF01000085">
    <property type="protein sequence ID" value="OTW46418.1"/>
    <property type="molecule type" value="Genomic_DNA"/>
</dbReference>
<evidence type="ECO:0000313" key="3">
    <source>
        <dbReference type="Proteomes" id="UP000195152"/>
    </source>
</evidence>
<gene>
    <name evidence="2" type="ORF">BK699_20455</name>
</gene>
<dbReference type="Gene3D" id="1.10.260.40">
    <property type="entry name" value="lambda repressor-like DNA-binding domains"/>
    <property type="match status" value="1"/>
</dbReference>
<dbReference type="AlphaFoldDB" id="A0A242W6B1"/>
<organism evidence="2 3">
    <name type="scientific">Bacillus thuringiensis serovar mexicanensis</name>
    <dbReference type="NCBI Taxonomy" id="180868"/>
    <lineage>
        <taxon>Bacteria</taxon>
        <taxon>Bacillati</taxon>
        <taxon>Bacillota</taxon>
        <taxon>Bacilli</taxon>
        <taxon>Bacillales</taxon>
        <taxon>Bacillaceae</taxon>
        <taxon>Bacillus</taxon>
        <taxon>Bacillus cereus group</taxon>
    </lineage>
</organism>
<evidence type="ECO:0000313" key="2">
    <source>
        <dbReference type="EMBL" id="OTW46418.1"/>
    </source>
</evidence>
<proteinExistence type="predicted"/>
<dbReference type="SUPFAM" id="SSF47413">
    <property type="entry name" value="lambda repressor-like DNA-binding domains"/>
    <property type="match status" value="1"/>
</dbReference>
<name>A0A242W6B1_BACTU</name>
<dbReference type="Pfam" id="PF13443">
    <property type="entry name" value="HTH_26"/>
    <property type="match status" value="1"/>
</dbReference>
<dbReference type="PROSITE" id="PS50943">
    <property type="entry name" value="HTH_CROC1"/>
    <property type="match status" value="1"/>
</dbReference>
<dbReference type="Proteomes" id="UP000195152">
    <property type="component" value="Unassembled WGS sequence"/>
</dbReference>
<feature type="domain" description="HTH cro/C1-type" evidence="1">
    <location>
        <begin position="20"/>
        <end position="64"/>
    </location>
</feature>
<dbReference type="InterPro" id="IPR001387">
    <property type="entry name" value="Cro/C1-type_HTH"/>
</dbReference>
<dbReference type="GO" id="GO:0003677">
    <property type="term" value="F:DNA binding"/>
    <property type="evidence" value="ECO:0007669"/>
    <property type="project" value="InterPro"/>
</dbReference>
<dbReference type="SMR" id="A0A242W6B1"/>
<accession>A0A242W6B1</accession>
<comment type="caution">
    <text evidence="2">The sequence shown here is derived from an EMBL/GenBank/DDBJ whole genome shotgun (WGS) entry which is preliminary data.</text>
</comment>
<reference evidence="2 3" key="1">
    <citation type="submission" date="2016-10" db="EMBL/GenBank/DDBJ databases">
        <title>Comparative genomics of Bacillus thuringiensis reveals a path to pathogens against multiple invertebrate hosts.</title>
        <authorList>
            <person name="Zheng J."/>
            <person name="Gao Q."/>
            <person name="Liu H."/>
            <person name="Peng D."/>
            <person name="Ruan L."/>
            <person name="Sun M."/>
        </authorList>
    </citation>
    <scope>NUCLEOTIDE SEQUENCE [LARGE SCALE GENOMIC DNA]</scope>
    <source>
        <strain evidence="2">BGSC 4AC1</strain>
    </source>
</reference>
<sequence length="75" mass="8604">MKVVNNFRVIMAVKNIDNVAELVRMTGVSRNSINKLWRNDNVSSLRIDTLLPICEKLNVKLSDLIEYIPDDSETK</sequence>